<comment type="caution">
    <text evidence="1">The sequence shown here is derived from an EMBL/GenBank/DDBJ whole genome shotgun (WGS) entry which is preliminary data.</text>
</comment>
<organism evidence="1 2">
    <name type="scientific">Herbihabitans rhizosphaerae</name>
    <dbReference type="NCBI Taxonomy" id="1872711"/>
    <lineage>
        <taxon>Bacteria</taxon>
        <taxon>Bacillati</taxon>
        <taxon>Actinomycetota</taxon>
        <taxon>Actinomycetes</taxon>
        <taxon>Pseudonocardiales</taxon>
        <taxon>Pseudonocardiaceae</taxon>
        <taxon>Herbihabitans</taxon>
    </lineage>
</organism>
<reference evidence="1 2" key="1">
    <citation type="submission" date="2019-02" db="EMBL/GenBank/DDBJ databases">
        <title>Genomic Encyclopedia of Type Strains, Phase IV (KMG-IV): sequencing the most valuable type-strain genomes for metagenomic binning, comparative biology and taxonomic classification.</title>
        <authorList>
            <person name="Goeker M."/>
        </authorList>
    </citation>
    <scope>NUCLEOTIDE SEQUENCE [LARGE SCALE GENOMIC DNA]</scope>
    <source>
        <strain evidence="1 2">DSM 101727</strain>
    </source>
</reference>
<name>A0A4Q7L4Y5_9PSEU</name>
<dbReference type="AlphaFoldDB" id="A0A4Q7L4Y5"/>
<sequence>MVSADLLLHPVRLRIVHAMYRDRALTTAELCERLPDVSTATMYRQVAQLVDGGMLEIDSEQKVRGVVERRYRLPMANATMSTEDVEAMTPDDHRRGMAAVVATILAEFDLYLDRDDVDVIADGVGYRQQSIWLNDEELAAIYGELRRVLSTVDGHPGEGKRRRLMTLISFPTDERPST</sequence>
<evidence type="ECO:0000313" key="2">
    <source>
        <dbReference type="Proteomes" id="UP000294257"/>
    </source>
</evidence>
<dbReference type="OrthoDB" id="5949858at2"/>
<dbReference type="InterPro" id="IPR011991">
    <property type="entry name" value="ArsR-like_HTH"/>
</dbReference>
<dbReference type="Gene3D" id="1.10.10.10">
    <property type="entry name" value="Winged helix-like DNA-binding domain superfamily/Winged helix DNA-binding domain"/>
    <property type="match status" value="1"/>
</dbReference>
<accession>A0A4Q7L4Y5</accession>
<dbReference type="CDD" id="cd00090">
    <property type="entry name" value="HTH_ARSR"/>
    <property type="match status" value="1"/>
</dbReference>
<dbReference type="EMBL" id="SGWQ01000001">
    <property type="protein sequence ID" value="RZS44699.1"/>
    <property type="molecule type" value="Genomic_DNA"/>
</dbReference>
<gene>
    <name evidence="1" type="ORF">EV193_101575</name>
</gene>
<dbReference type="InterPro" id="IPR036390">
    <property type="entry name" value="WH_DNA-bd_sf"/>
</dbReference>
<keyword evidence="2" id="KW-1185">Reference proteome</keyword>
<proteinExistence type="predicted"/>
<dbReference type="InterPro" id="IPR036388">
    <property type="entry name" value="WH-like_DNA-bd_sf"/>
</dbReference>
<evidence type="ECO:0000313" key="1">
    <source>
        <dbReference type="EMBL" id="RZS44699.1"/>
    </source>
</evidence>
<dbReference type="Pfam" id="PF12840">
    <property type="entry name" value="HTH_20"/>
    <property type="match status" value="1"/>
</dbReference>
<dbReference type="Gene3D" id="6.10.140.2180">
    <property type="match status" value="1"/>
</dbReference>
<dbReference type="Proteomes" id="UP000294257">
    <property type="component" value="Unassembled WGS sequence"/>
</dbReference>
<dbReference type="SUPFAM" id="SSF46785">
    <property type="entry name" value="Winged helix' DNA-binding domain"/>
    <property type="match status" value="1"/>
</dbReference>
<dbReference type="RefSeq" id="WP_130342346.1">
    <property type="nucleotide sequence ID" value="NZ_SGWQ01000001.1"/>
</dbReference>
<protein>
    <submittedName>
        <fullName evidence="1">Helix-turn-helix protein</fullName>
    </submittedName>
</protein>